<sequence>MLRMLQLLGIVQVELLPLNLSKLDMMEQHGITVAHLIKAHLLPILEMEELL</sequence>
<organism evidence="1 2">
    <name type="scientific">Oikeobacillus pervagus</name>
    <dbReference type="NCBI Taxonomy" id="1325931"/>
    <lineage>
        <taxon>Bacteria</taxon>
        <taxon>Bacillati</taxon>
        <taxon>Bacillota</taxon>
        <taxon>Bacilli</taxon>
        <taxon>Bacillales</taxon>
        <taxon>Bacillaceae</taxon>
        <taxon>Oikeobacillus</taxon>
    </lineage>
</organism>
<dbReference type="AlphaFoldDB" id="A0AAJ1T1T4"/>
<dbReference type="Proteomes" id="UP001237207">
    <property type="component" value="Unassembled WGS sequence"/>
</dbReference>
<name>A0AAJ1T1T4_9BACI</name>
<gene>
    <name evidence="1" type="ORF">J2S13_001510</name>
</gene>
<dbReference type="EMBL" id="JAUSUC010000014">
    <property type="protein sequence ID" value="MDQ0215111.1"/>
    <property type="molecule type" value="Genomic_DNA"/>
</dbReference>
<proteinExistence type="predicted"/>
<keyword evidence="2" id="KW-1185">Reference proteome</keyword>
<reference evidence="1" key="1">
    <citation type="submission" date="2023-07" db="EMBL/GenBank/DDBJ databases">
        <title>Genomic Encyclopedia of Type Strains, Phase IV (KMG-IV): sequencing the most valuable type-strain genomes for metagenomic binning, comparative biology and taxonomic classification.</title>
        <authorList>
            <person name="Goeker M."/>
        </authorList>
    </citation>
    <scope>NUCLEOTIDE SEQUENCE</scope>
    <source>
        <strain evidence="1">DSM 23947</strain>
    </source>
</reference>
<evidence type="ECO:0000313" key="2">
    <source>
        <dbReference type="Proteomes" id="UP001237207"/>
    </source>
</evidence>
<comment type="caution">
    <text evidence="1">The sequence shown here is derived from an EMBL/GenBank/DDBJ whole genome shotgun (WGS) entry which is preliminary data.</text>
</comment>
<protein>
    <submittedName>
        <fullName evidence="1">GTP cyclohydrolase II</fullName>
    </submittedName>
</protein>
<evidence type="ECO:0000313" key="1">
    <source>
        <dbReference type="EMBL" id="MDQ0215111.1"/>
    </source>
</evidence>
<dbReference type="RefSeq" id="WP_307257105.1">
    <property type="nucleotide sequence ID" value="NZ_JAUSUC010000014.1"/>
</dbReference>
<accession>A0AAJ1T1T4</accession>